<protein>
    <submittedName>
        <fullName evidence="1">Uncharacterized protein</fullName>
    </submittedName>
</protein>
<comment type="caution">
    <text evidence="1">The sequence shown here is derived from an EMBL/GenBank/DDBJ whole genome shotgun (WGS) entry which is preliminary data.</text>
</comment>
<reference evidence="1" key="1">
    <citation type="submission" date="2020-10" db="EMBL/GenBank/DDBJ databases">
        <title>Connecting structure to function with the recovery of over 1000 high-quality activated sludge metagenome-assembled genomes encoding full-length rRNA genes using long-read sequencing.</title>
        <authorList>
            <person name="Singleton C.M."/>
            <person name="Petriglieri F."/>
            <person name="Kristensen J.M."/>
            <person name="Kirkegaard R.H."/>
            <person name="Michaelsen T.Y."/>
            <person name="Andersen M.H."/>
            <person name="Karst S.M."/>
            <person name="Dueholm M.S."/>
            <person name="Nielsen P.H."/>
            <person name="Albertsen M."/>
        </authorList>
    </citation>
    <scope>NUCLEOTIDE SEQUENCE</scope>
    <source>
        <strain evidence="1">EsbW_18-Q3-R4-48_MAXAC.044</strain>
    </source>
</reference>
<name>A0A9D7IBR1_9RHOO</name>
<sequence>MLLPFFAAGLLLSPPADTASGADVLVAGGYIETPALMRFAKSFQTPNVLAICRDALVAQFPRVKVTGCEAESCGPGGCAPGQCQPPKSGWREVAVYSDCDASAFVVGIEGLRPGPIPAATADRERNRVVGHMEGEGYRFRLAERDYLVRTVMTNKGSPESRARLEILRDEKPYVELLEIDALKMNCAVTWMGDLNGDGVPDVVAECWRNIYERIYGVFLSRNGKAGSYEFIKQREVGGAI</sequence>
<proteinExistence type="predicted"/>
<dbReference type="EMBL" id="JADJNC010000004">
    <property type="protein sequence ID" value="MBK7422150.1"/>
    <property type="molecule type" value="Genomic_DNA"/>
</dbReference>
<evidence type="ECO:0000313" key="1">
    <source>
        <dbReference type="EMBL" id="MBK7422150.1"/>
    </source>
</evidence>
<accession>A0A9D7IBR1</accession>
<evidence type="ECO:0000313" key="2">
    <source>
        <dbReference type="Proteomes" id="UP000886602"/>
    </source>
</evidence>
<organism evidence="1 2">
    <name type="scientific">Candidatus Propionivibrio dominans</name>
    <dbReference type="NCBI Taxonomy" id="2954373"/>
    <lineage>
        <taxon>Bacteria</taxon>
        <taxon>Pseudomonadati</taxon>
        <taxon>Pseudomonadota</taxon>
        <taxon>Betaproteobacteria</taxon>
        <taxon>Rhodocyclales</taxon>
        <taxon>Rhodocyclaceae</taxon>
        <taxon>Propionivibrio</taxon>
    </lineage>
</organism>
<dbReference type="AlphaFoldDB" id="A0A9D7IBR1"/>
<gene>
    <name evidence="1" type="ORF">IPJ48_03065</name>
</gene>
<dbReference type="Proteomes" id="UP000886602">
    <property type="component" value="Unassembled WGS sequence"/>
</dbReference>